<evidence type="ECO:0000313" key="2">
    <source>
        <dbReference type="Proteomes" id="UP001369082"/>
    </source>
</evidence>
<gene>
    <name evidence="1" type="ORF">V6256_10310</name>
</gene>
<comment type="caution">
    <text evidence="1">The sequence shown here is derived from an EMBL/GenBank/DDBJ whole genome shotgun (WGS) entry which is preliminary data.</text>
</comment>
<accession>A0ABU9GRM8</accession>
<dbReference type="EMBL" id="JBAKAZ010000037">
    <property type="protein sequence ID" value="MEL0629996.1"/>
    <property type="molecule type" value="Genomic_DNA"/>
</dbReference>
<name>A0ABU9GRM8_9GAMM</name>
<proteinExistence type="predicted"/>
<keyword evidence="2" id="KW-1185">Reference proteome</keyword>
<sequence>MRKIRNKRKALWGMNWPDVNNMFAHTEYWPKPKGVHWNTFEKAKEEIYQLEKQYWRLVESFLNKQF</sequence>
<dbReference type="Proteomes" id="UP001369082">
    <property type="component" value="Unassembled WGS sequence"/>
</dbReference>
<reference evidence="1 2" key="1">
    <citation type="submission" date="2024-02" db="EMBL/GenBank/DDBJ databases">
        <title>Bacteria isolated from the canopy kelp, Nereocystis luetkeana.</title>
        <authorList>
            <person name="Pfister C.A."/>
            <person name="Younker I.T."/>
            <person name="Light S.H."/>
        </authorList>
    </citation>
    <scope>NUCLEOTIDE SEQUENCE [LARGE SCALE GENOMIC DNA]</scope>
    <source>
        <strain evidence="1 2">TI.1.05</strain>
    </source>
</reference>
<organism evidence="1 2">
    <name type="scientific">Psychromonas aquatilis</name>
    <dbReference type="NCBI Taxonomy" id="2005072"/>
    <lineage>
        <taxon>Bacteria</taxon>
        <taxon>Pseudomonadati</taxon>
        <taxon>Pseudomonadota</taxon>
        <taxon>Gammaproteobacteria</taxon>
        <taxon>Alteromonadales</taxon>
        <taxon>Psychromonadaceae</taxon>
        <taxon>Psychromonas</taxon>
    </lineage>
</organism>
<dbReference type="RefSeq" id="WP_341598129.1">
    <property type="nucleotide sequence ID" value="NZ_JBAKAZ010000037.1"/>
</dbReference>
<evidence type="ECO:0000313" key="1">
    <source>
        <dbReference type="EMBL" id="MEL0629996.1"/>
    </source>
</evidence>
<protein>
    <submittedName>
        <fullName evidence="1">Uncharacterized protein</fullName>
    </submittedName>
</protein>